<evidence type="ECO:0000256" key="1">
    <source>
        <dbReference type="ARBA" id="ARBA00010641"/>
    </source>
</evidence>
<accession>A0ABW5HF03</accession>
<comment type="similarity">
    <text evidence="1">Belongs to the sigma-70 factor family. ECF subfamily.</text>
</comment>
<feature type="domain" description="Putative zinc-finger" evidence="7">
    <location>
        <begin position="197"/>
        <end position="231"/>
    </location>
</feature>
<keyword evidence="4" id="KW-0238">DNA-binding</keyword>
<keyword evidence="2" id="KW-0805">Transcription regulation</keyword>
<evidence type="ECO:0000313" key="8">
    <source>
        <dbReference type="EMBL" id="MFD2471745.1"/>
    </source>
</evidence>
<organism evidence="8 9">
    <name type="scientific">Amycolatopsis silviterrae</name>
    <dbReference type="NCBI Taxonomy" id="1656914"/>
    <lineage>
        <taxon>Bacteria</taxon>
        <taxon>Bacillati</taxon>
        <taxon>Actinomycetota</taxon>
        <taxon>Actinomycetes</taxon>
        <taxon>Pseudonocardiales</taxon>
        <taxon>Pseudonocardiaceae</taxon>
        <taxon>Amycolatopsis</taxon>
    </lineage>
</organism>
<dbReference type="InterPro" id="IPR013325">
    <property type="entry name" value="RNA_pol_sigma_r2"/>
</dbReference>
<dbReference type="InterPro" id="IPR039425">
    <property type="entry name" value="RNA_pol_sigma-70-like"/>
</dbReference>
<evidence type="ECO:0000256" key="3">
    <source>
        <dbReference type="ARBA" id="ARBA00023082"/>
    </source>
</evidence>
<keyword evidence="9" id="KW-1185">Reference proteome</keyword>
<comment type="caution">
    <text evidence="8">The sequence shown here is derived from an EMBL/GenBank/DDBJ whole genome shotgun (WGS) entry which is preliminary data.</text>
</comment>
<gene>
    <name evidence="8" type="ORF">ACFSVL_30415</name>
</gene>
<dbReference type="Pfam" id="PF04542">
    <property type="entry name" value="Sigma70_r2"/>
    <property type="match status" value="1"/>
</dbReference>
<dbReference type="InterPro" id="IPR007627">
    <property type="entry name" value="RNA_pol_sigma70_r2"/>
</dbReference>
<evidence type="ECO:0000256" key="5">
    <source>
        <dbReference type="ARBA" id="ARBA00023163"/>
    </source>
</evidence>
<proteinExistence type="inferred from homology"/>
<dbReference type="EMBL" id="JBHUKS010000024">
    <property type="protein sequence ID" value="MFD2471745.1"/>
    <property type="molecule type" value="Genomic_DNA"/>
</dbReference>
<dbReference type="InterPro" id="IPR014284">
    <property type="entry name" value="RNA_pol_sigma-70_dom"/>
</dbReference>
<dbReference type="InterPro" id="IPR013324">
    <property type="entry name" value="RNA_pol_sigma_r3/r4-like"/>
</dbReference>
<evidence type="ECO:0000259" key="7">
    <source>
        <dbReference type="Pfam" id="PF13490"/>
    </source>
</evidence>
<keyword evidence="5" id="KW-0804">Transcription</keyword>
<dbReference type="Gene3D" id="1.10.1740.10">
    <property type="match status" value="1"/>
</dbReference>
<feature type="domain" description="RNA polymerase sigma-70 region 2" evidence="6">
    <location>
        <begin position="27"/>
        <end position="94"/>
    </location>
</feature>
<dbReference type="InterPro" id="IPR036388">
    <property type="entry name" value="WH-like_DNA-bd_sf"/>
</dbReference>
<dbReference type="Proteomes" id="UP001597483">
    <property type="component" value="Unassembled WGS sequence"/>
</dbReference>
<dbReference type="RefSeq" id="WP_378309002.1">
    <property type="nucleotide sequence ID" value="NZ_JBHUKS010000024.1"/>
</dbReference>
<reference evidence="9" key="1">
    <citation type="journal article" date="2019" name="Int. J. Syst. Evol. Microbiol.">
        <title>The Global Catalogue of Microorganisms (GCM) 10K type strain sequencing project: providing services to taxonomists for standard genome sequencing and annotation.</title>
        <authorList>
            <consortium name="The Broad Institute Genomics Platform"/>
            <consortium name="The Broad Institute Genome Sequencing Center for Infectious Disease"/>
            <person name="Wu L."/>
            <person name="Ma J."/>
        </authorList>
    </citation>
    <scope>NUCLEOTIDE SEQUENCE [LARGE SCALE GENOMIC DNA]</scope>
    <source>
        <strain evidence="9">CGMCC 4.7641</strain>
    </source>
</reference>
<dbReference type="InterPro" id="IPR041916">
    <property type="entry name" value="Anti_sigma_zinc_sf"/>
</dbReference>
<dbReference type="PANTHER" id="PTHR43133">
    <property type="entry name" value="RNA POLYMERASE ECF-TYPE SIGMA FACTO"/>
    <property type="match status" value="1"/>
</dbReference>
<evidence type="ECO:0000256" key="2">
    <source>
        <dbReference type="ARBA" id="ARBA00023015"/>
    </source>
</evidence>
<dbReference type="PANTHER" id="PTHR43133:SF8">
    <property type="entry name" value="RNA POLYMERASE SIGMA FACTOR HI_1459-RELATED"/>
    <property type="match status" value="1"/>
</dbReference>
<protein>
    <submittedName>
        <fullName evidence="8">Sigma-70 family RNA polymerase sigma factor</fullName>
    </submittedName>
</protein>
<dbReference type="SUPFAM" id="SSF88946">
    <property type="entry name" value="Sigma2 domain of RNA polymerase sigma factors"/>
    <property type="match status" value="1"/>
</dbReference>
<dbReference type="Gene3D" id="1.10.10.1320">
    <property type="entry name" value="Anti-sigma factor, zinc-finger domain"/>
    <property type="match status" value="1"/>
</dbReference>
<evidence type="ECO:0000313" key="9">
    <source>
        <dbReference type="Proteomes" id="UP001597483"/>
    </source>
</evidence>
<dbReference type="Gene3D" id="1.10.10.10">
    <property type="entry name" value="Winged helix-like DNA-binding domain superfamily/Winged helix DNA-binding domain"/>
    <property type="match status" value="1"/>
</dbReference>
<dbReference type="InterPro" id="IPR027383">
    <property type="entry name" value="Znf_put"/>
</dbReference>
<keyword evidence="3" id="KW-0731">Sigma factor</keyword>
<dbReference type="SUPFAM" id="SSF88659">
    <property type="entry name" value="Sigma3 and sigma4 domains of RNA polymerase sigma factors"/>
    <property type="match status" value="1"/>
</dbReference>
<name>A0ABW5HF03_9PSEU</name>
<evidence type="ECO:0000259" key="6">
    <source>
        <dbReference type="Pfam" id="PF04542"/>
    </source>
</evidence>
<sequence length="359" mass="38004">MSVPTDHSDAELIAAVHGGMITAYSTLYERHCEAARNLARQLAKSAAEADDLVSEAFAKVFNALCAGQGPDCAFRPYLLTTLRRVAYDVTRQHRGIHLAEDLSEPIGKNTAALAVPFSDTVVAGLERTLVAKAFARLPERWQAVLWHTEIEEQRPAEVAPLLGLTPNGVSALAYRAREGLRQAYLQVHLSGDHAKGCRTTATRLGAWTRDGLSKRERAQVDNHLDGCESCRALASDLVDINGGLRVIIAPIVLGEAASDYLATVSEGKATAATSGAGAAAAAGKASVWPLVGVAVSGTIVFTAVANAASIMACTEASLSRPSVAYSQTSNASLYALFLSRLDDAINEPYVAPESKVKTY</sequence>
<dbReference type="NCBIfam" id="TIGR02937">
    <property type="entry name" value="sigma70-ECF"/>
    <property type="match status" value="1"/>
</dbReference>
<evidence type="ECO:0000256" key="4">
    <source>
        <dbReference type="ARBA" id="ARBA00023125"/>
    </source>
</evidence>
<dbReference type="Pfam" id="PF13490">
    <property type="entry name" value="zf-HC2"/>
    <property type="match status" value="1"/>
</dbReference>